<accession>A0A177DPL4</accession>
<protein>
    <submittedName>
        <fullName evidence="1">Uncharacterized protein</fullName>
    </submittedName>
</protein>
<dbReference type="VEuPathDB" id="FungiDB:CC77DRAFT_800133"/>
<dbReference type="RefSeq" id="XP_018386828.1">
    <property type="nucleotide sequence ID" value="XM_018533233.1"/>
</dbReference>
<keyword evidence="2" id="KW-1185">Reference proteome</keyword>
<proteinExistence type="predicted"/>
<reference evidence="1 2" key="1">
    <citation type="submission" date="2016-05" db="EMBL/GenBank/DDBJ databases">
        <title>Comparative analysis of secretome profiles of manganese(II)-oxidizing ascomycete fungi.</title>
        <authorList>
            <consortium name="DOE Joint Genome Institute"/>
            <person name="Zeiner C.A."/>
            <person name="Purvine S.O."/>
            <person name="Zink E.M."/>
            <person name="Wu S."/>
            <person name="Pasa-Tolic L."/>
            <person name="Chaput D.L."/>
            <person name="Haridas S."/>
            <person name="Grigoriev I.V."/>
            <person name="Santelli C.M."/>
            <person name="Hansel C.M."/>
        </authorList>
    </citation>
    <scope>NUCLEOTIDE SEQUENCE [LARGE SCALE GENOMIC DNA]</scope>
    <source>
        <strain evidence="1 2">SRC1lrK2f</strain>
    </source>
</reference>
<dbReference type="Proteomes" id="UP000077248">
    <property type="component" value="Unassembled WGS sequence"/>
</dbReference>
<organism evidence="1 2">
    <name type="scientific">Alternaria alternata</name>
    <name type="common">Alternaria rot fungus</name>
    <name type="synonym">Torula alternata</name>
    <dbReference type="NCBI Taxonomy" id="5599"/>
    <lineage>
        <taxon>Eukaryota</taxon>
        <taxon>Fungi</taxon>
        <taxon>Dikarya</taxon>
        <taxon>Ascomycota</taxon>
        <taxon>Pezizomycotina</taxon>
        <taxon>Dothideomycetes</taxon>
        <taxon>Pleosporomycetidae</taxon>
        <taxon>Pleosporales</taxon>
        <taxon>Pleosporineae</taxon>
        <taxon>Pleosporaceae</taxon>
        <taxon>Alternaria</taxon>
        <taxon>Alternaria sect. Alternaria</taxon>
        <taxon>Alternaria alternata complex</taxon>
    </lineage>
</organism>
<sequence length="122" mass="13611">MGSIFSKCKQCIVYLGDKLDGSTPSLSEPPPVLHFDPKRYSPVKEKNASRKSGACEAFRFFVELNEDHEQCVGLFEKLCKSCRQISRRSFMAASTRSLVSIASAFDSKIPLPMPTLEACWIS</sequence>
<name>A0A177DPL4_ALTAL</name>
<dbReference type="GeneID" id="29118827"/>
<evidence type="ECO:0000313" key="2">
    <source>
        <dbReference type="Proteomes" id="UP000077248"/>
    </source>
</evidence>
<dbReference type="AlphaFoldDB" id="A0A177DPL4"/>
<evidence type="ECO:0000313" key="1">
    <source>
        <dbReference type="EMBL" id="OAG21407.1"/>
    </source>
</evidence>
<dbReference type="EMBL" id="KV441476">
    <property type="protein sequence ID" value="OAG21407.1"/>
    <property type="molecule type" value="Genomic_DNA"/>
</dbReference>
<gene>
    <name evidence="1" type="ORF">CC77DRAFT_800133</name>
</gene>
<dbReference type="KEGG" id="aalt:CC77DRAFT_800133"/>